<sequence length="414" mass="47806">MRCKLDVILTRVSIFYFISLCFGSAFYLGVPTFSLMNLLLPFSLIINFYYAANGIPKKIGYLLCLCLFFIIGLVLPFLMLQTSEEQIKDFVYLVHFMNVILLSANFSKNQLSYIQIIKFIFFAWAILAILQFAFIIGALPTFFEFLFYQKTDSVSFYQVNGIFANSNDFSCVFFLFYFVIVYYNEKSFKLYSLITAVVLLLSLSRSAIVFFIIFLFYRKAIIEKKLSKVLRGCICMFIVIGITLLSKIDFIEYSSSNSEFVIRNVNRLISIINIAQEGFESDNSSSMRIDSYLYAAKNLPCHWLGTGAKNYASFYNNASVDLGVLKENPHSFIIEIGISYGIFAIIIFNFLFGYLLFAKKRNLATVEKKLFFFLLFTTILFSNIPSSVIRLPVLWMPVFFLFVSDRRIIRTFNS</sequence>
<feature type="transmembrane region" description="Helical" evidence="5">
    <location>
        <begin position="35"/>
        <end position="52"/>
    </location>
</feature>
<dbReference type="PANTHER" id="PTHR37422">
    <property type="entry name" value="TEICHURONIC ACID BIOSYNTHESIS PROTEIN TUAE"/>
    <property type="match status" value="1"/>
</dbReference>
<evidence type="ECO:0000313" key="8">
    <source>
        <dbReference type="Proteomes" id="UP000286270"/>
    </source>
</evidence>
<name>A0A412YNT3_BACFG</name>
<keyword evidence="3 5" id="KW-1133">Transmembrane helix</keyword>
<proteinExistence type="predicted"/>
<dbReference type="GO" id="GO:0016020">
    <property type="term" value="C:membrane"/>
    <property type="evidence" value="ECO:0007669"/>
    <property type="project" value="UniProtKB-SubCell"/>
</dbReference>
<keyword evidence="2 5" id="KW-0812">Transmembrane</keyword>
<feature type="transmembrane region" description="Helical" evidence="5">
    <location>
        <begin position="162"/>
        <end position="183"/>
    </location>
</feature>
<dbReference type="InterPro" id="IPR007016">
    <property type="entry name" value="O-antigen_ligase-rel_domated"/>
</dbReference>
<dbReference type="PANTHER" id="PTHR37422:SF13">
    <property type="entry name" value="LIPOPOLYSACCHARIDE BIOSYNTHESIS PROTEIN PA4999-RELATED"/>
    <property type="match status" value="1"/>
</dbReference>
<evidence type="ECO:0000256" key="5">
    <source>
        <dbReference type="SAM" id="Phobius"/>
    </source>
</evidence>
<feature type="transmembrane region" description="Helical" evidence="5">
    <location>
        <begin position="12"/>
        <end position="29"/>
    </location>
</feature>
<evidence type="ECO:0000256" key="2">
    <source>
        <dbReference type="ARBA" id="ARBA00022692"/>
    </source>
</evidence>
<protein>
    <recommendedName>
        <fullName evidence="6">O-antigen ligase-related domain-containing protein</fullName>
    </recommendedName>
</protein>
<dbReference type="RefSeq" id="WP_122141827.1">
    <property type="nucleotide sequence ID" value="NZ_JAFKPL010000004.1"/>
</dbReference>
<evidence type="ECO:0000259" key="6">
    <source>
        <dbReference type="Pfam" id="PF04932"/>
    </source>
</evidence>
<dbReference type="Pfam" id="PF04932">
    <property type="entry name" value="Wzy_C"/>
    <property type="match status" value="1"/>
</dbReference>
<dbReference type="Proteomes" id="UP000286270">
    <property type="component" value="Unassembled WGS sequence"/>
</dbReference>
<dbReference type="AlphaFoldDB" id="A0A412YNT3"/>
<dbReference type="EMBL" id="QRZH01000002">
    <property type="protein sequence ID" value="RGV59101.1"/>
    <property type="molecule type" value="Genomic_DNA"/>
</dbReference>
<comment type="subcellular location">
    <subcellularLocation>
        <location evidence="1">Membrane</location>
        <topology evidence="1">Multi-pass membrane protein</topology>
    </subcellularLocation>
</comment>
<accession>A0A412YNT3</accession>
<feature type="transmembrane region" description="Helical" evidence="5">
    <location>
        <begin position="190"/>
        <end position="217"/>
    </location>
</feature>
<feature type="domain" description="O-antigen ligase-related" evidence="6">
    <location>
        <begin position="191"/>
        <end position="348"/>
    </location>
</feature>
<evidence type="ECO:0000313" key="7">
    <source>
        <dbReference type="EMBL" id="RGV59101.1"/>
    </source>
</evidence>
<evidence type="ECO:0000256" key="3">
    <source>
        <dbReference type="ARBA" id="ARBA00022989"/>
    </source>
</evidence>
<feature type="transmembrane region" description="Helical" evidence="5">
    <location>
        <begin position="229"/>
        <end position="246"/>
    </location>
</feature>
<reference evidence="7 8" key="1">
    <citation type="submission" date="2018-08" db="EMBL/GenBank/DDBJ databases">
        <title>A genome reference for cultivated species of the human gut microbiota.</title>
        <authorList>
            <person name="Zou Y."/>
            <person name="Xue W."/>
            <person name="Luo G."/>
        </authorList>
    </citation>
    <scope>NUCLEOTIDE SEQUENCE [LARGE SCALE GENOMIC DNA]</scope>
    <source>
        <strain evidence="7 8">AF14-26</strain>
    </source>
</reference>
<evidence type="ECO:0000256" key="1">
    <source>
        <dbReference type="ARBA" id="ARBA00004141"/>
    </source>
</evidence>
<organism evidence="7 8">
    <name type="scientific">Bacteroides fragilis</name>
    <dbReference type="NCBI Taxonomy" id="817"/>
    <lineage>
        <taxon>Bacteria</taxon>
        <taxon>Pseudomonadati</taxon>
        <taxon>Bacteroidota</taxon>
        <taxon>Bacteroidia</taxon>
        <taxon>Bacteroidales</taxon>
        <taxon>Bacteroidaceae</taxon>
        <taxon>Bacteroides</taxon>
    </lineage>
</organism>
<feature type="transmembrane region" description="Helical" evidence="5">
    <location>
        <begin position="119"/>
        <end position="142"/>
    </location>
</feature>
<feature type="transmembrane region" description="Helical" evidence="5">
    <location>
        <begin position="59"/>
        <end position="78"/>
    </location>
</feature>
<dbReference type="InterPro" id="IPR051533">
    <property type="entry name" value="WaaL-like"/>
</dbReference>
<keyword evidence="4 5" id="KW-0472">Membrane</keyword>
<evidence type="ECO:0000256" key="4">
    <source>
        <dbReference type="ARBA" id="ARBA00023136"/>
    </source>
</evidence>
<gene>
    <name evidence="7" type="ORF">DWW08_04175</name>
</gene>
<feature type="transmembrane region" description="Helical" evidence="5">
    <location>
        <begin position="370"/>
        <end position="403"/>
    </location>
</feature>
<comment type="caution">
    <text evidence="7">The sequence shown here is derived from an EMBL/GenBank/DDBJ whole genome shotgun (WGS) entry which is preliminary data.</text>
</comment>
<feature type="transmembrane region" description="Helical" evidence="5">
    <location>
        <begin position="332"/>
        <end position="358"/>
    </location>
</feature>